<comment type="caution">
    <text evidence="1">The sequence shown here is derived from an EMBL/GenBank/DDBJ whole genome shotgun (WGS) entry which is preliminary data.</text>
</comment>
<evidence type="ECO:0000313" key="1">
    <source>
        <dbReference type="EMBL" id="ORM98525.1"/>
    </source>
</evidence>
<organism evidence="1 2">
    <name type="scientific">Pantoea septica</name>
    <dbReference type="NCBI Taxonomy" id="472695"/>
    <lineage>
        <taxon>Bacteria</taxon>
        <taxon>Pseudomonadati</taxon>
        <taxon>Pseudomonadota</taxon>
        <taxon>Gammaproteobacteria</taxon>
        <taxon>Enterobacterales</taxon>
        <taxon>Erwiniaceae</taxon>
        <taxon>Pantoea</taxon>
    </lineage>
</organism>
<reference evidence="1 2" key="1">
    <citation type="journal article" date="2017" name="Antonie Van Leeuwenhoek">
        <title>Phylogenomic resolution of the bacterial genus Pantoea and its relationship with Erwinia and Tatumella.</title>
        <authorList>
            <person name="Palmer M."/>
            <person name="Steenkamp E.T."/>
            <person name="Coetzee M.P."/>
            <person name="Chan W.Y."/>
            <person name="van Zyl E."/>
            <person name="De Maayer P."/>
            <person name="Coutinho T.A."/>
            <person name="Blom J."/>
            <person name="Smits T.H."/>
            <person name="Duffy B."/>
            <person name="Venter S.N."/>
        </authorList>
    </citation>
    <scope>NUCLEOTIDE SEQUENCE [LARGE SCALE GENOMIC DNA]</scope>
    <source>
        <strain evidence="1 2">LMG 5345</strain>
    </source>
</reference>
<accession>A0ABX3UQQ5</accession>
<evidence type="ECO:0000313" key="2">
    <source>
        <dbReference type="Proteomes" id="UP000193785"/>
    </source>
</evidence>
<proteinExistence type="predicted"/>
<protein>
    <recommendedName>
        <fullName evidence="3">Secreted protein</fullName>
    </recommendedName>
</protein>
<sequence>MCDKLFFITILIVIKITFRHILQNCTTKIKLYKKTENIVLHELFILKEKESPVISVAANRLRHCIFFWLNFLRIKTIFHSS</sequence>
<dbReference type="Proteomes" id="UP000193785">
    <property type="component" value="Unassembled WGS sequence"/>
</dbReference>
<evidence type="ECO:0008006" key="3">
    <source>
        <dbReference type="Google" id="ProtNLM"/>
    </source>
</evidence>
<gene>
    <name evidence="1" type="ORF">HA46_12665</name>
</gene>
<name>A0ABX3UQQ5_9GAMM</name>
<keyword evidence="2" id="KW-1185">Reference proteome</keyword>
<dbReference type="EMBL" id="MLJJ01000021">
    <property type="protein sequence ID" value="ORM98525.1"/>
    <property type="molecule type" value="Genomic_DNA"/>
</dbReference>